<dbReference type="Pfam" id="PF08368">
    <property type="entry name" value="FAST_2"/>
    <property type="match status" value="1"/>
</dbReference>
<dbReference type="PANTHER" id="PTHR21228:SF40">
    <property type="entry name" value="LD45607P"/>
    <property type="match status" value="1"/>
</dbReference>
<dbReference type="EMBL" id="CAJFCJ010000013">
    <property type="protein sequence ID" value="CAD5120989.1"/>
    <property type="molecule type" value="Genomic_DNA"/>
</dbReference>
<proteinExistence type="predicted"/>
<dbReference type="SMART" id="SM00952">
    <property type="entry name" value="RAP"/>
    <property type="match status" value="1"/>
</dbReference>
<accession>A0A7I8VYQ0</accession>
<organism evidence="2 3">
    <name type="scientific">Dimorphilus gyrociliatus</name>
    <dbReference type="NCBI Taxonomy" id="2664684"/>
    <lineage>
        <taxon>Eukaryota</taxon>
        <taxon>Metazoa</taxon>
        <taxon>Spiralia</taxon>
        <taxon>Lophotrochozoa</taxon>
        <taxon>Annelida</taxon>
        <taxon>Polychaeta</taxon>
        <taxon>Polychaeta incertae sedis</taxon>
        <taxon>Dinophilidae</taxon>
        <taxon>Dimorphilus</taxon>
    </lineage>
</organism>
<keyword evidence="3" id="KW-1185">Reference proteome</keyword>
<dbReference type="OrthoDB" id="385235at2759"/>
<sequence>MFRKFGNFKVINRLHHGLFISRNITIDIGSDFFTSSYQHLDNLVTSTSRPQHVVEDISRLCNKRYEELNKLPHLHKNPSVAYIQLLLNEQLPTVTNDIQTNVNFIEAKNIITKNSSNLSSTELVEATYNLLLLGENPSDEFMSRLMTDCAMKSSEFDIKEILLFTELLRSANKSILWWGKPVLDRLLLHVRDNNRIWKEADVRYLCRSVINLYTILSDEGLYELSKRVFELSKIPGFLDDIENASSLIRTTSQFSYKFRESHYRTEVRKSLQDIINQTYPLISTMKSDHIAEICHSLKSCMFYQAPFSDEAQRRAVELLNRDLPVKEISNLYFALNARTPSDIVYLFEQAILPRFNDMDIVLLSNIALCLNDSNCSNTDVIYKFQEQVARHANLLTKYVSRYEKVIKFIVRRKFIDVKHQEKFTDALMNNLEKQQFLGNWIMPKICSYLISACTTQLSDNLYDKLLNAMHRWSFSGLYKLASGLNMIDRQHNQVLQRQISNIKRHLHSTIAQKIDNEKNISIDYLYQLATGLIVFNKSRDSVLTEKVMGKFVESTKNLDPISVNKVARTFRDLRYHLPPVYDNLIDYTINCNNQELNLTSVMNVLRSCALVNYKPKNFNAFLDIIFHFYKELRENNSILAQLNCLQNLALLEVFPIHILSEMFTLSSISLIDEFMDKNPQSRSEILRLLFCLNRAIILECPSLNIPWFMEYYSKEFRSRPSRLSPFNERFLREVNNALVDLLNGKEYFRSSVDSPYYHQISYECILDDKKRPVEVSGADIPVREDWDRLAILTLFENNYCYDSHRLTGNFSVRNKHLNILGYRVIEVPYFEWFSMGLSDWKSKVHYLRKKLFFE</sequence>
<dbReference type="GO" id="GO:0000963">
    <property type="term" value="P:mitochondrial RNA processing"/>
    <property type="evidence" value="ECO:0007669"/>
    <property type="project" value="TreeGrafter"/>
</dbReference>
<dbReference type="Proteomes" id="UP000549394">
    <property type="component" value="Unassembled WGS sequence"/>
</dbReference>
<dbReference type="PROSITE" id="PS51286">
    <property type="entry name" value="RAP"/>
    <property type="match status" value="1"/>
</dbReference>
<evidence type="ECO:0000313" key="3">
    <source>
        <dbReference type="Proteomes" id="UP000549394"/>
    </source>
</evidence>
<dbReference type="InterPro" id="IPR050870">
    <property type="entry name" value="FAST_kinase"/>
</dbReference>
<dbReference type="AlphaFoldDB" id="A0A7I8VYQ0"/>
<gene>
    <name evidence="2" type="ORF">DGYR_LOCUS8994</name>
</gene>
<feature type="domain" description="RAP" evidence="1">
    <location>
        <begin position="789"/>
        <end position="849"/>
    </location>
</feature>
<dbReference type="InterPro" id="IPR013579">
    <property type="entry name" value="FAST_2"/>
</dbReference>
<dbReference type="PANTHER" id="PTHR21228">
    <property type="entry name" value="FAST LEU-RICH DOMAIN-CONTAINING"/>
    <property type="match status" value="1"/>
</dbReference>
<name>A0A7I8VYQ0_9ANNE</name>
<dbReference type="GO" id="GO:0044528">
    <property type="term" value="P:regulation of mitochondrial mRNA stability"/>
    <property type="evidence" value="ECO:0007669"/>
    <property type="project" value="TreeGrafter"/>
</dbReference>
<comment type="caution">
    <text evidence="2">The sequence shown here is derived from an EMBL/GenBank/DDBJ whole genome shotgun (WGS) entry which is preliminary data.</text>
</comment>
<protein>
    <submittedName>
        <fullName evidence="2">DgyrCDS9532</fullName>
    </submittedName>
</protein>
<dbReference type="GO" id="GO:0003723">
    <property type="term" value="F:RNA binding"/>
    <property type="evidence" value="ECO:0007669"/>
    <property type="project" value="TreeGrafter"/>
</dbReference>
<dbReference type="GO" id="GO:0035770">
    <property type="term" value="C:ribonucleoprotein granule"/>
    <property type="evidence" value="ECO:0007669"/>
    <property type="project" value="TreeGrafter"/>
</dbReference>
<dbReference type="GO" id="GO:0005759">
    <property type="term" value="C:mitochondrial matrix"/>
    <property type="evidence" value="ECO:0007669"/>
    <property type="project" value="TreeGrafter"/>
</dbReference>
<dbReference type="InterPro" id="IPR013584">
    <property type="entry name" value="RAP"/>
</dbReference>
<evidence type="ECO:0000259" key="1">
    <source>
        <dbReference type="PROSITE" id="PS51286"/>
    </source>
</evidence>
<reference evidence="2 3" key="1">
    <citation type="submission" date="2020-08" db="EMBL/GenBank/DDBJ databases">
        <authorList>
            <person name="Hejnol A."/>
        </authorList>
    </citation>
    <scope>NUCLEOTIDE SEQUENCE [LARGE SCALE GENOMIC DNA]</scope>
</reference>
<evidence type="ECO:0000313" key="2">
    <source>
        <dbReference type="EMBL" id="CAD5120989.1"/>
    </source>
</evidence>
<dbReference type="Pfam" id="PF08373">
    <property type="entry name" value="RAP"/>
    <property type="match status" value="1"/>
</dbReference>